<dbReference type="EMBL" id="WKFB01001108">
    <property type="protein sequence ID" value="KAF6715347.1"/>
    <property type="molecule type" value="Genomic_DNA"/>
</dbReference>
<dbReference type="Proteomes" id="UP000646548">
    <property type="component" value="Unassembled WGS sequence"/>
</dbReference>
<evidence type="ECO:0000313" key="3">
    <source>
        <dbReference type="Proteomes" id="UP000646548"/>
    </source>
</evidence>
<evidence type="ECO:0000256" key="1">
    <source>
        <dbReference type="SAM" id="MobiDB-lite"/>
    </source>
</evidence>
<gene>
    <name evidence="2" type="ORF">FQA47_010598</name>
</gene>
<keyword evidence="2" id="KW-0675">Receptor</keyword>
<proteinExistence type="predicted"/>
<feature type="compositionally biased region" description="Basic and acidic residues" evidence="1">
    <location>
        <begin position="121"/>
        <end position="131"/>
    </location>
</feature>
<feature type="region of interest" description="Disordered" evidence="1">
    <location>
        <begin position="70"/>
        <end position="165"/>
    </location>
</feature>
<accession>A0A834BQH5</accession>
<name>A0A834BQH5_ORYME</name>
<protein>
    <submittedName>
        <fullName evidence="2">Reticulon-4 receptor-like 1</fullName>
    </submittedName>
</protein>
<comment type="caution">
    <text evidence="2">The sequence shown here is derived from an EMBL/GenBank/DDBJ whole genome shotgun (WGS) entry which is preliminary data.</text>
</comment>
<sequence>MSLWDWLRRFRGSTSSLVCVSPPELAGKDLKMLKKEELPSCLSRESHAQGSPGKELEHGESLNHLNRHRNHHNHHQRPYMPHGDQHNLPSPSPLPRPPKGSRKNCTRRGRKAKGGLNEVQVLREEGEKDYSPDGGKYDASSGSRRRNKCIPRTSVGPPSGVQRASNKAERHLADFASCLSSALLLSVYFVILR</sequence>
<dbReference type="AlphaFoldDB" id="A0A834BQH5"/>
<feature type="compositionally biased region" description="Basic residues" evidence="1">
    <location>
        <begin position="99"/>
        <end position="113"/>
    </location>
</feature>
<evidence type="ECO:0000313" key="2">
    <source>
        <dbReference type="EMBL" id="KAF6715347.1"/>
    </source>
</evidence>
<organism evidence="2 3">
    <name type="scientific">Oryzias melastigma</name>
    <name type="common">Marine medaka</name>
    <dbReference type="NCBI Taxonomy" id="30732"/>
    <lineage>
        <taxon>Eukaryota</taxon>
        <taxon>Metazoa</taxon>
        <taxon>Chordata</taxon>
        <taxon>Craniata</taxon>
        <taxon>Vertebrata</taxon>
        <taxon>Euteleostomi</taxon>
        <taxon>Actinopterygii</taxon>
        <taxon>Neopterygii</taxon>
        <taxon>Teleostei</taxon>
        <taxon>Neoteleostei</taxon>
        <taxon>Acanthomorphata</taxon>
        <taxon>Ovalentaria</taxon>
        <taxon>Atherinomorphae</taxon>
        <taxon>Beloniformes</taxon>
        <taxon>Adrianichthyidae</taxon>
        <taxon>Oryziinae</taxon>
        <taxon>Oryzias</taxon>
    </lineage>
</organism>
<reference evidence="2" key="1">
    <citation type="journal article" name="BMC Genomics">
        <title>Long-read sequencing and de novo genome assembly of marine medaka (Oryzias melastigma).</title>
        <authorList>
            <person name="Liang P."/>
            <person name="Saqib H.S.A."/>
            <person name="Ni X."/>
            <person name="Shen Y."/>
        </authorList>
    </citation>
    <scope>NUCLEOTIDE SEQUENCE</scope>
    <source>
        <strain evidence="2">Bigg-433</strain>
    </source>
</reference>